<dbReference type="SUPFAM" id="SSF55909">
    <property type="entry name" value="Pentein"/>
    <property type="match status" value="1"/>
</dbReference>
<dbReference type="GO" id="GO:0009446">
    <property type="term" value="P:putrescine biosynthetic process"/>
    <property type="evidence" value="ECO:0007669"/>
    <property type="project" value="InterPro"/>
</dbReference>
<proteinExistence type="predicted"/>
<dbReference type="Proteomes" id="UP000326565">
    <property type="component" value="Unassembled WGS sequence"/>
</dbReference>
<dbReference type="EMBL" id="ML732382">
    <property type="protein sequence ID" value="KAB8068619.1"/>
    <property type="molecule type" value="Genomic_DNA"/>
</dbReference>
<evidence type="ECO:0008006" key="4">
    <source>
        <dbReference type="Google" id="ProtNLM"/>
    </source>
</evidence>
<dbReference type="OrthoDB" id="544103at2759"/>
<dbReference type="Pfam" id="PF04371">
    <property type="entry name" value="PAD_porph"/>
    <property type="match status" value="1"/>
</dbReference>
<organism evidence="2 3">
    <name type="scientific">Aspergillus leporis</name>
    <dbReference type="NCBI Taxonomy" id="41062"/>
    <lineage>
        <taxon>Eukaryota</taxon>
        <taxon>Fungi</taxon>
        <taxon>Dikarya</taxon>
        <taxon>Ascomycota</taxon>
        <taxon>Pezizomycotina</taxon>
        <taxon>Eurotiomycetes</taxon>
        <taxon>Eurotiomycetidae</taxon>
        <taxon>Eurotiales</taxon>
        <taxon>Aspergillaceae</taxon>
        <taxon>Aspergillus</taxon>
        <taxon>Aspergillus subgen. Circumdati</taxon>
    </lineage>
</organism>
<evidence type="ECO:0000313" key="2">
    <source>
        <dbReference type="EMBL" id="KAB8068619.1"/>
    </source>
</evidence>
<keyword evidence="3" id="KW-1185">Reference proteome</keyword>
<dbReference type="GO" id="GO:0047632">
    <property type="term" value="F:agmatine deiminase activity"/>
    <property type="evidence" value="ECO:0007669"/>
    <property type="project" value="TreeGrafter"/>
</dbReference>
<evidence type="ECO:0000256" key="1">
    <source>
        <dbReference type="ARBA" id="ARBA00022801"/>
    </source>
</evidence>
<keyword evidence="1" id="KW-0378">Hydrolase</keyword>
<dbReference type="PANTHER" id="PTHR31377:SF0">
    <property type="entry name" value="AGMATINE DEIMINASE-RELATED"/>
    <property type="match status" value="1"/>
</dbReference>
<dbReference type="AlphaFoldDB" id="A0A5N5WJX4"/>
<accession>A0A5N5WJX4</accession>
<dbReference type="InterPro" id="IPR007466">
    <property type="entry name" value="Peptidyl-Arg-deiminase_porph"/>
</dbReference>
<reference evidence="2 3" key="1">
    <citation type="submission" date="2019-04" db="EMBL/GenBank/DDBJ databases">
        <title>Friends and foes A comparative genomics study of 23 Aspergillus species from section Flavi.</title>
        <authorList>
            <consortium name="DOE Joint Genome Institute"/>
            <person name="Kjaerbolling I."/>
            <person name="Vesth T."/>
            <person name="Frisvad J.C."/>
            <person name="Nybo J.L."/>
            <person name="Theobald S."/>
            <person name="Kildgaard S."/>
            <person name="Isbrandt T."/>
            <person name="Kuo A."/>
            <person name="Sato A."/>
            <person name="Lyhne E.K."/>
            <person name="Kogle M.E."/>
            <person name="Wiebenga A."/>
            <person name="Kun R.S."/>
            <person name="Lubbers R.J."/>
            <person name="Makela M.R."/>
            <person name="Barry K."/>
            <person name="Chovatia M."/>
            <person name="Clum A."/>
            <person name="Daum C."/>
            <person name="Haridas S."/>
            <person name="He G."/>
            <person name="LaButti K."/>
            <person name="Lipzen A."/>
            <person name="Mondo S."/>
            <person name="Riley R."/>
            <person name="Salamov A."/>
            <person name="Simmons B.A."/>
            <person name="Magnuson J.K."/>
            <person name="Henrissat B."/>
            <person name="Mortensen U.H."/>
            <person name="Larsen T.O."/>
            <person name="Devries R.P."/>
            <person name="Grigoriev I.V."/>
            <person name="Machida M."/>
            <person name="Baker S.E."/>
            <person name="Andersen M.R."/>
        </authorList>
    </citation>
    <scope>NUCLEOTIDE SEQUENCE [LARGE SCALE GENOMIC DNA]</scope>
    <source>
        <strain evidence="2 3">CBS 151.66</strain>
    </source>
</reference>
<protein>
    <recommendedName>
        <fullName evidence="4">Peptidyl-arginine deiminase domain protein</fullName>
    </recommendedName>
</protein>
<gene>
    <name evidence="2" type="ORF">BDV29DRAFT_66193</name>
</gene>
<sequence>MNRTLLLHTQRIRPRFSSLLKPTPSTLSTLSTRIRAEHHQSYHLPPETHPHAATILSFPSQHSVPASHYTPLKHEIINLAATISAFEPVRLYTRPEDIPSVRSLLRARLEDSPQTQNQIHILPCLTNHCWARDTGPVYVFSSTWGRFAVDFGFCEWGGKNLDPAEQVDGEEWPIMGPERLTENAQFARRVIDSDVSPSPVTRVASRVRLEGGGIEVDGEGTLLATESSILCPVRNPGLPKGDVERELQRVLGVRKLIWFPGRRGLDITDCHVDAAVRFVRPGVVVVSRPFSQRRGLVSEWNEVYGEICEVLERETDALGRKLEVNVVEEPDPRFVVGGESVVSGEEGPAASYVNFYFVNGGIVVPVFGDPVADEAAVEMFQRLVPERVVRTVRVNAMPRMGGVLHCVTQQVPLSGAS</sequence>
<name>A0A5N5WJX4_9EURO</name>
<dbReference type="GO" id="GO:0004668">
    <property type="term" value="F:protein-arginine deiminase activity"/>
    <property type="evidence" value="ECO:0007669"/>
    <property type="project" value="InterPro"/>
</dbReference>
<dbReference type="PANTHER" id="PTHR31377">
    <property type="entry name" value="AGMATINE DEIMINASE-RELATED"/>
    <property type="match status" value="1"/>
</dbReference>
<evidence type="ECO:0000313" key="3">
    <source>
        <dbReference type="Proteomes" id="UP000326565"/>
    </source>
</evidence>
<dbReference type="Gene3D" id="3.75.10.10">
    <property type="entry name" value="L-arginine/glycine Amidinotransferase, Chain A"/>
    <property type="match status" value="1"/>
</dbReference>